<evidence type="ECO:0000256" key="10">
    <source>
        <dbReference type="SAM" id="Coils"/>
    </source>
</evidence>
<name>A0A847VCK4_9BACT</name>
<keyword evidence="6" id="KW-0067">ATP-binding</keyword>
<dbReference type="GO" id="GO:0006419">
    <property type="term" value="P:alanyl-tRNA aminoacylation"/>
    <property type="evidence" value="ECO:0007669"/>
    <property type="project" value="InterPro"/>
</dbReference>
<dbReference type="PRINTS" id="PR00980">
    <property type="entry name" value="TRNASYNTHALA"/>
</dbReference>
<evidence type="ECO:0000259" key="11">
    <source>
        <dbReference type="PROSITE" id="PS50860"/>
    </source>
</evidence>
<dbReference type="InterPro" id="IPR018162">
    <property type="entry name" value="Ala-tRNA-ligase_IIc_anticod-bd"/>
</dbReference>
<comment type="caution">
    <text evidence="12">The sequence shown here is derived from an EMBL/GenBank/DDBJ whole genome shotgun (WGS) entry which is preliminary data.</text>
</comment>
<dbReference type="Gene3D" id="3.30.930.10">
    <property type="entry name" value="Bira Bifunctional Protein, Domain 2"/>
    <property type="match status" value="1"/>
</dbReference>
<evidence type="ECO:0000256" key="3">
    <source>
        <dbReference type="ARBA" id="ARBA00022555"/>
    </source>
</evidence>
<dbReference type="Pfam" id="PF07973">
    <property type="entry name" value="tRNA_SAD"/>
    <property type="match status" value="1"/>
</dbReference>
<accession>A0A847VCK4</accession>
<dbReference type="EC" id="6.1.1.7" evidence="2"/>
<dbReference type="CDD" id="cd00673">
    <property type="entry name" value="AlaRS_core"/>
    <property type="match status" value="1"/>
</dbReference>
<comment type="similarity">
    <text evidence="1">Belongs to the class-II aminoacyl-tRNA synthetase family.</text>
</comment>
<evidence type="ECO:0000256" key="1">
    <source>
        <dbReference type="ARBA" id="ARBA00008226"/>
    </source>
</evidence>
<evidence type="ECO:0000256" key="5">
    <source>
        <dbReference type="ARBA" id="ARBA00022741"/>
    </source>
</evidence>
<proteinExistence type="inferred from homology"/>
<dbReference type="EMBL" id="JAAZIL010000007">
    <property type="protein sequence ID" value="NLZ24162.1"/>
    <property type="molecule type" value="Genomic_DNA"/>
</dbReference>
<dbReference type="AlphaFoldDB" id="A0A847VCK4"/>
<keyword evidence="8" id="KW-0648">Protein biosynthesis</keyword>
<evidence type="ECO:0000256" key="8">
    <source>
        <dbReference type="ARBA" id="ARBA00022917"/>
    </source>
</evidence>
<dbReference type="InterPro" id="IPR002318">
    <property type="entry name" value="Ala-tRNA-lgiase_IIc"/>
</dbReference>
<dbReference type="NCBIfam" id="NF002436">
    <property type="entry name" value="PRK01584.1"/>
    <property type="match status" value="1"/>
</dbReference>
<dbReference type="InterPro" id="IPR018163">
    <property type="entry name" value="Thr/Ala-tRNA-synth_IIc_edit"/>
</dbReference>
<evidence type="ECO:0000256" key="7">
    <source>
        <dbReference type="ARBA" id="ARBA00022884"/>
    </source>
</evidence>
<dbReference type="InterPro" id="IPR018165">
    <property type="entry name" value="Ala-tRNA-synth_IIc_core"/>
</dbReference>
<dbReference type="InterPro" id="IPR012947">
    <property type="entry name" value="tRNA_SAD"/>
</dbReference>
<dbReference type="InterPro" id="IPR050058">
    <property type="entry name" value="Ala-tRNA_ligase"/>
</dbReference>
<keyword evidence="4 12" id="KW-0436">Ligase</keyword>
<sequence length="595" mass="67954">MRNLSYIKIREEYINFFKSKNHREIPSASLIPEDDPSVLFVNAGMFPLVPFLKGEPHPLGKRLTNSQRCIRTGDIDMVGDATHCTAFEMLGNWSLNDYFKQEAIELTVEFLVKILQLDINRIYASVFKGEGGIPKDEESIKAWREIFSKYGIDAKVGPNQRIQEFGKENNWWGLESGGPCGPDSEIFYDTEKQPCSKGCNLNCECGKYVEIGNNVFMEYLLEDNIYKPLGRHNVDFGGGLVRYAMISQDVDSIYETDIYNPIFKEVKELSSIQNTESQRIVTDHILASCWIIMDGVKPSNTMQGYVLRKLIRRSMRHSMKLEMPTHALSQIATISIEQFKSAIPKLEKEKNNILNTLQEEEQKFNKTLHKGLKELDRLITKRESISGEEIFKLYETYGLPKELTEEILNEKNIGIRDEEGYHKAEKQHQKRSELSTKGIFKGGLADTSEMSIKYHTATHLLLASLRKILGEHIYQKGSNISPERLRLDFPNDNLLTDEEIQEVEDMVNRTIAKGLDISFKEVTKEEALKTVPFSPFEEKYGDTLKLYYVGDITDPFSVEICNGPHVSNTSVLGKFKIVKQESIGSGIKRIKAILQ</sequence>
<gene>
    <name evidence="12" type="ORF">GX888_00210</name>
</gene>
<dbReference type="PROSITE" id="PS50860">
    <property type="entry name" value="AA_TRNA_LIGASE_II_ALA"/>
    <property type="match status" value="1"/>
</dbReference>
<dbReference type="Gene3D" id="3.30.980.10">
    <property type="entry name" value="Threonyl-trna Synthetase, Chain A, domain 2"/>
    <property type="match status" value="1"/>
</dbReference>
<feature type="coiled-coil region" evidence="10">
    <location>
        <begin position="336"/>
        <end position="363"/>
    </location>
</feature>
<evidence type="ECO:0000313" key="13">
    <source>
        <dbReference type="Proteomes" id="UP000564033"/>
    </source>
</evidence>
<evidence type="ECO:0000256" key="4">
    <source>
        <dbReference type="ARBA" id="ARBA00022598"/>
    </source>
</evidence>
<keyword evidence="9" id="KW-0030">Aminoacyl-tRNA synthetase</keyword>
<dbReference type="Pfam" id="PF01411">
    <property type="entry name" value="tRNA-synt_2c"/>
    <property type="match status" value="1"/>
</dbReference>
<dbReference type="GO" id="GO:0005737">
    <property type="term" value="C:cytoplasm"/>
    <property type="evidence" value="ECO:0007669"/>
    <property type="project" value="InterPro"/>
</dbReference>
<dbReference type="PANTHER" id="PTHR11777">
    <property type="entry name" value="ALANYL-TRNA SYNTHETASE"/>
    <property type="match status" value="1"/>
</dbReference>
<dbReference type="GO" id="GO:0004813">
    <property type="term" value="F:alanine-tRNA ligase activity"/>
    <property type="evidence" value="ECO:0007669"/>
    <property type="project" value="UniProtKB-EC"/>
</dbReference>
<keyword evidence="3" id="KW-0820">tRNA-binding</keyword>
<reference evidence="12 13" key="1">
    <citation type="journal article" date="2020" name="Biotechnol. Biofuels">
        <title>New insights from the biogas microbiome by comprehensive genome-resolved metagenomics of nearly 1600 species originating from multiple anaerobic digesters.</title>
        <authorList>
            <person name="Campanaro S."/>
            <person name="Treu L."/>
            <person name="Rodriguez-R L.M."/>
            <person name="Kovalovszki A."/>
            <person name="Ziels R.M."/>
            <person name="Maus I."/>
            <person name="Zhu X."/>
            <person name="Kougias P.G."/>
            <person name="Basile A."/>
            <person name="Luo G."/>
            <person name="Schluter A."/>
            <person name="Konstantinidis K.T."/>
            <person name="Angelidaki I."/>
        </authorList>
    </citation>
    <scope>NUCLEOTIDE SEQUENCE [LARGE SCALE GENOMIC DNA]</scope>
    <source>
        <strain evidence="12">AS19jrsBPTG_9</strain>
    </source>
</reference>
<dbReference type="InterPro" id="IPR018164">
    <property type="entry name" value="Ala-tRNA-synth_IIc_N"/>
</dbReference>
<dbReference type="Gene3D" id="3.30.54.20">
    <property type="match status" value="1"/>
</dbReference>
<evidence type="ECO:0000256" key="6">
    <source>
        <dbReference type="ARBA" id="ARBA00022840"/>
    </source>
</evidence>
<keyword evidence="10" id="KW-0175">Coiled coil</keyword>
<dbReference type="Proteomes" id="UP000564033">
    <property type="component" value="Unassembled WGS sequence"/>
</dbReference>
<dbReference type="SUPFAM" id="SSF55186">
    <property type="entry name" value="ThrRS/AlaRS common domain"/>
    <property type="match status" value="1"/>
</dbReference>
<protein>
    <recommendedName>
        <fullName evidence="2">alanine--tRNA ligase</fullName>
        <ecNumber evidence="2">6.1.1.7</ecNumber>
    </recommendedName>
</protein>
<dbReference type="GO" id="GO:0005524">
    <property type="term" value="F:ATP binding"/>
    <property type="evidence" value="ECO:0007669"/>
    <property type="project" value="UniProtKB-KW"/>
</dbReference>
<dbReference type="GO" id="GO:0002161">
    <property type="term" value="F:aminoacyl-tRNA deacylase activity"/>
    <property type="evidence" value="ECO:0007669"/>
    <property type="project" value="TreeGrafter"/>
</dbReference>
<organism evidence="12 13">
    <name type="scientific">Candidatus Dojkabacteria bacterium</name>
    <dbReference type="NCBI Taxonomy" id="2099670"/>
    <lineage>
        <taxon>Bacteria</taxon>
        <taxon>Candidatus Dojkabacteria</taxon>
    </lineage>
</organism>
<keyword evidence="7" id="KW-0694">RNA-binding</keyword>
<dbReference type="SMART" id="SM00863">
    <property type="entry name" value="tRNA_SAD"/>
    <property type="match status" value="1"/>
</dbReference>
<dbReference type="PANTHER" id="PTHR11777:SF9">
    <property type="entry name" value="ALANINE--TRNA LIGASE, CYTOPLASMIC"/>
    <property type="match status" value="1"/>
</dbReference>
<evidence type="ECO:0000256" key="2">
    <source>
        <dbReference type="ARBA" id="ARBA00013168"/>
    </source>
</evidence>
<dbReference type="GO" id="GO:0000049">
    <property type="term" value="F:tRNA binding"/>
    <property type="evidence" value="ECO:0007669"/>
    <property type="project" value="UniProtKB-KW"/>
</dbReference>
<dbReference type="SUPFAM" id="SSF55681">
    <property type="entry name" value="Class II aaRS and biotin synthetases"/>
    <property type="match status" value="1"/>
</dbReference>
<dbReference type="SUPFAM" id="SSF101353">
    <property type="entry name" value="Putative anticodon-binding domain of alanyl-tRNA synthetase (AlaRS)"/>
    <property type="match status" value="1"/>
</dbReference>
<dbReference type="FunFam" id="3.30.980.10:FF:000004">
    <property type="entry name" value="Alanine--tRNA ligase, cytoplasmic"/>
    <property type="match status" value="1"/>
</dbReference>
<evidence type="ECO:0000256" key="9">
    <source>
        <dbReference type="ARBA" id="ARBA00023146"/>
    </source>
</evidence>
<keyword evidence="5" id="KW-0547">Nucleotide-binding</keyword>
<feature type="domain" description="Alanyl-transfer RNA synthetases family profile" evidence="11">
    <location>
        <begin position="4"/>
        <end position="595"/>
    </location>
</feature>
<evidence type="ECO:0000313" key="12">
    <source>
        <dbReference type="EMBL" id="NLZ24162.1"/>
    </source>
</evidence>
<dbReference type="InterPro" id="IPR045864">
    <property type="entry name" value="aa-tRNA-synth_II/BPL/LPL"/>
</dbReference>